<evidence type="ECO:0000256" key="9">
    <source>
        <dbReference type="ARBA" id="ARBA00023136"/>
    </source>
</evidence>
<evidence type="ECO:0000256" key="1">
    <source>
        <dbReference type="ARBA" id="ARBA00022448"/>
    </source>
</evidence>
<dbReference type="PANTHER" id="PTHR43560:SF1">
    <property type="entry name" value="ION-TRANSLOCATING OXIDOREDUCTASE COMPLEX SUBUNIT B"/>
    <property type="match status" value="1"/>
</dbReference>
<feature type="binding site" evidence="10">
    <location>
        <position position="50"/>
    </location>
    <ligand>
        <name>[4Fe-4S] cluster</name>
        <dbReference type="ChEBI" id="CHEBI:49883"/>
        <label>1</label>
    </ligand>
</feature>
<dbReference type="RefSeq" id="WP_268056912.1">
    <property type="nucleotide sequence ID" value="NZ_JAPOHA010000001.1"/>
</dbReference>
<comment type="subcellular location">
    <subcellularLocation>
        <location evidence="10">Cell membrane</location>
    </subcellularLocation>
</comment>
<dbReference type="PROSITE" id="PS00198">
    <property type="entry name" value="4FE4S_FER_1"/>
    <property type="match status" value="2"/>
</dbReference>
<keyword evidence="7 10" id="KW-0408">Iron</keyword>
<dbReference type="PANTHER" id="PTHR43560">
    <property type="entry name" value="ION-TRANSLOCATING OXIDOREDUCTASE COMPLEX SUBUNIT B"/>
    <property type="match status" value="1"/>
</dbReference>
<feature type="domain" description="4Fe-4S ferredoxin-type" evidence="11">
    <location>
        <begin position="204"/>
        <end position="235"/>
    </location>
</feature>
<dbReference type="Pfam" id="PF12838">
    <property type="entry name" value="Fer4_7"/>
    <property type="match status" value="1"/>
</dbReference>
<comment type="cofactor">
    <cofactor evidence="10">
        <name>[4Fe-4S] cluster</name>
        <dbReference type="ChEBI" id="CHEBI:49883"/>
    </cofactor>
    <text evidence="10">Binds 3 [4Fe-4S] clusters.</text>
</comment>
<feature type="binding site" evidence="10">
    <location>
        <position position="181"/>
    </location>
    <ligand>
        <name>[4Fe-4S] cluster</name>
        <dbReference type="ChEBI" id="CHEBI:49883"/>
        <label>2</label>
    </ligand>
</feature>
<dbReference type="PROSITE" id="PS51656">
    <property type="entry name" value="4FE4S"/>
    <property type="match status" value="1"/>
</dbReference>
<feature type="binding site" evidence="10">
    <location>
        <position position="171"/>
    </location>
    <ligand>
        <name>[4Fe-4S] cluster</name>
        <dbReference type="ChEBI" id="CHEBI:49883"/>
        <label>3</label>
    </ligand>
</feature>
<evidence type="ECO:0000256" key="7">
    <source>
        <dbReference type="ARBA" id="ARBA00023004"/>
    </source>
</evidence>
<feature type="binding site" evidence="10">
    <location>
        <position position="142"/>
    </location>
    <ligand>
        <name>[4Fe-4S] cluster</name>
        <dbReference type="ChEBI" id="CHEBI:49883"/>
        <label>2</label>
    </ligand>
</feature>
<dbReference type="InterPro" id="IPR007202">
    <property type="entry name" value="4Fe-4S_dom"/>
</dbReference>
<reference evidence="13 14" key="1">
    <citation type="submission" date="2022-11" db="EMBL/GenBank/DDBJ databases">
        <authorList>
            <person name="Caiyu Z."/>
        </authorList>
    </citation>
    <scope>NUCLEOTIDE SEQUENCE [LARGE SCALE GENOMIC DNA]</scope>
    <source>
        <strain evidence="13 14">YR-4</strain>
    </source>
</reference>
<dbReference type="InterPro" id="IPR010207">
    <property type="entry name" value="Elect_transpt_cplx_RnfB/RsxB"/>
</dbReference>
<dbReference type="HAMAP" id="MF_00463">
    <property type="entry name" value="RsxB_RnfB"/>
    <property type="match status" value="1"/>
</dbReference>
<feature type="domain" description="4Fe-4S ferredoxin-type" evidence="11">
    <location>
        <begin position="236"/>
        <end position="265"/>
    </location>
</feature>
<feature type="binding site" evidence="10">
    <location>
        <position position="148"/>
    </location>
    <ligand>
        <name>[4Fe-4S] cluster</name>
        <dbReference type="ChEBI" id="CHEBI:49883"/>
        <label>2</label>
    </ligand>
</feature>
<feature type="binding site" evidence="10">
    <location>
        <position position="174"/>
    </location>
    <ligand>
        <name>[4Fe-4S] cluster</name>
        <dbReference type="ChEBI" id="CHEBI:49883"/>
        <label>3</label>
    </ligand>
</feature>
<dbReference type="PROSITE" id="PS51379">
    <property type="entry name" value="4FE4S_FER_2"/>
    <property type="match status" value="3"/>
</dbReference>
<feature type="region of interest" description="Hydrophobic" evidence="10">
    <location>
        <begin position="1"/>
        <end position="27"/>
    </location>
</feature>
<name>A0ABT4BPT8_9FIRM</name>
<sequence length="267" mass="27651">MMNEILIPILIVAGIGLLCGLILAFASIVMAVPKDEKAETIRELLPGANCGACGFSGCDGYAKALATGESKPGLCPVGGAAVAKSISAYLGCDSGEMEVKVATVHCLGSYDNTSNKAEYEGIETCAGAAAVAGGPASCQYGCIGLGDCVRACQYNAVSVCNGVARIEPTRCKACSMCIKACPKHLISFIPAKKQAVVRCTNCDKGAQTNKVCKIGCIGCMKCEKTCTHDAIHVKNFIAEVDPQKCTGCGECVDVCPRHCITLFDSNL</sequence>
<evidence type="ECO:0000256" key="10">
    <source>
        <dbReference type="HAMAP-Rule" id="MF_00463"/>
    </source>
</evidence>
<feature type="binding site" evidence="10">
    <location>
        <position position="177"/>
    </location>
    <ligand>
        <name>[4Fe-4S] cluster</name>
        <dbReference type="ChEBI" id="CHEBI:49883"/>
        <label>3</label>
    </ligand>
</feature>
<keyword evidence="9 10" id="KW-0472">Membrane</keyword>
<comment type="function">
    <text evidence="10">Part of a membrane-bound complex that couples electron transfer with translocation of ions across the membrane.</text>
</comment>
<dbReference type="Proteomes" id="UP001082703">
    <property type="component" value="Unassembled WGS sequence"/>
</dbReference>
<evidence type="ECO:0000313" key="14">
    <source>
        <dbReference type="Proteomes" id="UP001082703"/>
    </source>
</evidence>
<feature type="binding site" evidence="10">
    <location>
        <position position="53"/>
    </location>
    <ligand>
        <name>[4Fe-4S] cluster</name>
        <dbReference type="ChEBI" id="CHEBI:49883"/>
        <label>1</label>
    </ligand>
</feature>
<keyword evidence="6 10" id="KW-0249">Electron transport</keyword>
<comment type="caution">
    <text evidence="10">Lacks conserved residue(s) required for the propagation of feature annotation.</text>
</comment>
<dbReference type="NCBIfam" id="TIGR01944">
    <property type="entry name" value="rnfB"/>
    <property type="match status" value="1"/>
</dbReference>
<feature type="binding site" evidence="10">
    <location>
        <position position="138"/>
    </location>
    <ligand>
        <name>[4Fe-4S] cluster</name>
        <dbReference type="ChEBI" id="CHEBI:49883"/>
        <label>2</label>
    </ligand>
</feature>
<keyword evidence="4 10" id="KW-0677">Repeat</keyword>
<evidence type="ECO:0000313" key="13">
    <source>
        <dbReference type="EMBL" id="MCY1712906.1"/>
    </source>
</evidence>
<evidence type="ECO:0000256" key="4">
    <source>
        <dbReference type="ARBA" id="ARBA00022737"/>
    </source>
</evidence>
<dbReference type="Gene3D" id="3.30.70.20">
    <property type="match status" value="2"/>
</dbReference>
<proteinExistence type="inferred from homology"/>
<dbReference type="EMBL" id="JAPOHA010000001">
    <property type="protein sequence ID" value="MCY1712906.1"/>
    <property type="molecule type" value="Genomic_DNA"/>
</dbReference>
<dbReference type="InterPro" id="IPR017900">
    <property type="entry name" value="4Fe4S_Fe_S_CS"/>
</dbReference>
<protein>
    <recommendedName>
        <fullName evidence="10">Ion-translocating oxidoreductase complex subunit B</fullName>
        <ecNumber evidence="10">7.-.-.-</ecNumber>
    </recommendedName>
    <alternativeName>
        <fullName evidence="10">Rnf electron transport complex subunit B</fullName>
    </alternativeName>
</protein>
<dbReference type="InterPro" id="IPR050395">
    <property type="entry name" value="4Fe4S_Ferredoxin_RnfB"/>
</dbReference>
<evidence type="ECO:0000256" key="6">
    <source>
        <dbReference type="ARBA" id="ARBA00022982"/>
    </source>
</evidence>
<dbReference type="InterPro" id="IPR017896">
    <property type="entry name" value="4Fe4S_Fe-S-bd"/>
</dbReference>
<organism evidence="13 14">
    <name type="scientific">Caproiciproducens galactitolivorans</name>
    <dbReference type="NCBI Taxonomy" id="642589"/>
    <lineage>
        <taxon>Bacteria</taxon>
        <taxon>Bacillati</taxon>
        <taxon>Bacillota</taxon>
        <taxon>Clostridia</taxon>
        <taxon>Eubacteriales</taxon>
        <taxon>Acutalibacteraceae</taxon>
        <taxon>Caproiciproducens</taxon>
    </lineage>
</organism>
<keyword evidence="8 10" id="KW-0411">Iron-sulfur</keyword>
<keyword evidence="10" id="KW-1003">Cell membrane</keyword>
<dbReference type="SUPFAM" id="SSF54862">
    <property type="entry name" value="4Fe-4S ferredoxins"/>
    <property type="match status" value="2"/>
</dbReference>
<comment type="subunit">
    <text evidence="10">The complex is composed of six subunits: RnfA, RnfB, RnfC, RnfD, RnfE and RnfG.</text>
</comment>
<keyword evidence="1 10" id="KW-0813">Transport</keyword>
<keyword evidence="3 10" id="KW-0479">Metal-binding</keyword>
<feature type="binding site" evidence="10">
    <location>
        <position position="152"/>
    </location>
    <ligand>
        <name>[4Fe-4S] cluster</name>
        <dbReference type="ChEBI" id="CHEBI:49883"/>
        <label>3</label>
    </ligand>
</feature>
<comment type="similarity">
    <text evidence="10">Belongs to the 4Fe4S bacterial-type ferredoxin family. RnfB subfamily.</text>
</comment>
<evidence type="ECO:0000256" key="2">
    <source>
        <dbReference type="ARBA" id="ARBA00022485"/>
    </source>
</evidence>
<feature type="binding site" evidence="10">
    <location>
        <position position="58"/>
    </location>
    <ligand>
        <name>[4Fe-4S] cluster</name>
        <dbReference type="ChEBI" id="CHEBI:49883"/>
        <label>1</label>
    </ligand>
</feature>
<feature type="binding site" evidence="10">
    <location>
        <position position="75"/>
    </location>
    <ligand>
        <name>[4Fe-4S] cluster</name>
        <dbReference type="ChEBI" id="CHEBI:49883"/>
        <label>1</label>
    </ligand>
</feature>
<dbReference type="Gene3D" id="1.10.15.40">
    <property type="entry name" value="Electron transport complex subunit B, putative Fe-S cluster"/>
    <property type="match status" value="1"/>
</dbReference>
<feature type="domain" description="4Fe-4S ferredoxin-type" evidence="11">
    <location>
        <begin position="162"/>
        <end position="191"/>
    </location>
</feature>
<evidence type="ECO:0000256" key="3">
    <source>
        <dbReference type="ARBA" id="ARBA00022723"/>
    </source>
</evidence>
<dbReference type="EC" id="7.-.-.-" evidence="10"/>
<dbReference type="Pfam" id="PF04060">
    <property type="entry name" value="FeS"/>
    <property type="match status" value="1"/>
</dbReference>
<keyword evidence="5 10" id="KW-1278">Translocase</keyword>
<keyword evidence="2 10" id="KW-0004">4Fe-4S</keyword>
<evidence type="ECO:0000259" key="11">
    <source>
        <dbReference type="PROSITE" id="PS51379"/>
    </source>
</evidence>
<accession>A0ABT4BPT8</accession>
<keyword evidence="14" id="KW-1185">Reference proteome</keyword>
<evidence type="ECO:0000256" key="5">
    <source>
        <dbReference type="ARBA" id="ARBA00022967"/>
    </source>
</evidence>
<evidence type="ECO:0000259" key="12">
    <source>
        <dbReference type="PROSITE" id="PS51656"/>
    </source>
</evidence>
<evidence type="ECO:0000256" key="8">
    <source>
        <dbReference type="ARBA" id="ARBA00023014"/>
    </source>
</evidence>
<feature type="domain" description="4Fe-4S" evidence="12">
    <location>
        <begin position="33"/>
        <end position="92"/>
    </location>
</feature>
<gene>
    <name evidence="10" type="primary">rnfB</name>
    <name evidence="13" type="ORF">OUY18_01380</name>
</gene>
<comment type="caution">
    <text evidence="13">The sequence shown here is derived from an EMBL/GenBank/DDBJ whole genome shotgun (WGS) entry which is preliminary data.</text>
</comment>